<feature type="domain" description="DUF7924" evidence="2">
    <location>
        <begin position="729"/>
        <end position="917"/>
    </location>
</feature>
<dbReference type="EMBL" id="VIBQ01000016">
    <property type="protein sequence ID" value="KAB8356641.1"/>
    <property type="molecule type" value="Genomic_DNA"/>
</dbReference>
<sequence>MTSATMVSSQTILRFKRHEINLWSKISQADRDSSIADGQHKFDIDGSSAWPATGWAQIHWTTVLRPECLELVKEIQLKVCGQRKFQVVFNCSMIGMEPKIALPTVVVIHPDSGPRKRFIGALRQNELFQHSGFEIRSTNGPVIKTATAGETMSDTFYGLSGNDESQQHDTNFMPPSLLGKTFKCLNSTGRQATLAAIVRVYGQDYGLTVAHCFESLDESEDSAIIPPEPVVLDSAAEDLQQYFAKEYGKNELPETSVGIAPLNRHEYYSLTSDWALVKPLKKQCFFNRLPDSLSIDSLHESKEAPTGSVFVINEDECSYRRTDSYGATSLLALPGVLSPQVVFCIQTTTADVEPEARKQLRSGSLVINEHGAVFGMVVAASPEMNLTYVMPISTIFDQISVSLHISTHPGVERACFAPVLRDQRVDSEFSSHEFLRRALMPFWNDHTQTASFREVQPLTDKLSRIFRQAVNKEWHNVQKLAEGEWLRALVLKLEMVCSFERDASNVMVDDLFVTLQAFIGHWDKAFHPTENVQELISRNERFHNLQQIARSRSSSLQSDLETDSQSTNLSLDRFGSASSLKPPAPQIRTSSILQSEKLKATGRRVYKGSVKDLELILEDRGLTLTPSLRTDPVTLEILKAMSTRRKINMENFQKIRELMQYFLTTTNKSTTSEENHESFERFQERLSEILPECASYAITENDFHRNRARLSHCIPGSLARNSILLTLVDQRQLENSVFTAEMDCRWANQGQYTLLDLPRPQPHLAVSFRSDYIFDRFHLGIPDRISAPYVSCIHPDLVMSRCFPFFFMQVGKGEAGLHQANLKTMAAASQALFNIYTWTKAAKDTSLFKDVRVFTLSQNGDMFNLRVHRASIVNSQDLRFEFDEINSETHHHYTQQNLGTAIRTILNEYASSKLSKILMTAADNFFNFTINKEFGLDEVGQRLMVKADDVAADNSNVTDEGRLRSQAATTGRSRKRHHSQSSIFVESDKRRTERQASARGRTRHDIDSDA</sequence>
<dbReference type="OrthoDB" id="4335139at2759"/>
<gene>
    <name evidence="3" type="ORF">FH972_024218</name>
</gene>
<evidence type="ECO:0000313" key="3">
    <source>
        <dbReference type="EMBL" id="KAB8356641.1"/>
    </source>
</evidence>
<feature type="compositionally biased region" description="Basic and acidic residues" evidence="1">
    <location>
        <begin position="986"/>
        <end position="996"/>
    </location>
</feature>
<comment type="caution">
    <text evidence="3">The sequence shown here is derived from an EMBL/GenBank/DDBJ whole genome shotgun (WGS) entry which is preliminary data.</text>
</comment>
<organism evidence="3 4">
    <name type="scientific">Carpinus fangiana</name>
    <dbReference type="NCBI Taxonomy" id="176857"/>
    <lineage>
        <taxon>Eukaryota</taxon>
        <taxon>Viridiplantae</taxon>
        <taxon>Streptophyta</taxon>
        <taxon>Embryophyta</taxon>
        <taxon>Tracheophyta</taxon>
        <taxon>Spermatophyta</taxon>
        <taxon>Magnoliopsida</taxon>
        <taxon>eudicotyledons</taxon>
        <taxon>Gunneridae</taxon>
        <taxon>Pentapetalae</taxon>
        <taxon>rosids</taxon>
        <taxon>fabids</taxon>
        <taxon>Fagales</taxon>
        <taxon>Betulaceae</taxon>
        <taxon>Carpinus</taxon>
    </lineage>
</organism>
<evidence type="ECO:0000259" key="2">
    <source>
        <dbReference type="Pfam" id="PF25545"/>
    </source>
</evidence>
<dbReference type="Proteomes" id="UP000327013">
    <property type="component" value="Unassembled WGS sequence"/>
</dbReference>
<name>A0A5N6KXU8_9ROSI</name>
<reference evidence="3 4" key="1">
    <citation type="submission" date="2019-06" db="EMBL/GenBank/DDBJ databases">
        <title>A chromosomal-level reference genome of Carpinus fangiana (Coryloideae, Betulaceae).</title>
        <authorList>
            <person name="Yang X."/>
            <person name="Wang Z."/>
            <person name="Zhang L."/>
            <person name="Hao G."/>
            <person name="Liu J."/>
            <person name="Yang Y."/>
        </authorList>
    </citation>
    <scope>NUCLEOTIDE SEQUENCE [LARGE SCALE GENOMIC DNA]</scope>
    <source>
        <strain evidence="3">Cfa_2016G</strain>
        <tissue evidence="3">Leaf</tissue>
    </source>
</reference>
<proteinExistence type="predicted"/>
<feature type="region of interest" description="Disordered" evidence="1">
    <location>
        <begin position="956"/>
        <end position="1010"/>
    </location>
</feature>
<dbReference type="InterPro" id="IPR057684">
    <property type="entry name" value="DUF7924"/>
</dbReference>
<evidence type="ECO:0000256" key="1">
    <source>
        <dbReference type="SAM" id="MobiDB-lite"/>
    </source>
</evidence>
<keyword evidence="4" id="KW-1185">Reference proteome</keyword>
<evidence type="ECO:0000313" key="4">
    <source>
        <dbReference type="Proteomes" id="UP000327013"/>
    </source>
</evidence>
<dbReference type="Pfam" id="PF25545">
    <property type="entry name" value="DUF7924"/>
    <property type="match status" value="1"/>
</dbReference>
<protein>
    <recommendedName>
        <fullName evidence="2">DUF7924 domain-containing protein</fullName>
    </recommendedName>
</protein>
<dbReference type="AlphaFoldDB" id="A0A5N6KXU8"/>
<accession>A0A5N6KXU8</accession>